<organism evidence="2 3">
    <name type="scientific">Nephila pilipes</name>
    <name type="common">Giant wood spider</name>
    <name type="synonym">Nephila maculata</name>
    <dbReference type="NCBI Taxonomy" id="299642"/>
    <lineage>
        <taxon>Eukaryota</taxon>
        <taxon>Metazoa</taxon>
        <taxon>Ecdysozoa</taxon>
        <taxon>Arthropoda</taxon>
        <taxon>Chelicerata</taxon>
        <taxon>Arachnida</taxon>
        <taxon>Araneae</taxon>
        <taxon>Araneomorphae</taxon>
        <taxon>Entelegynae</taxon>
        <taxon>Araneoidea</taxon>
        <taxon>Nephilidae</taxon>
        <taxon>Nephila</taxon>
    </lineage>
</organism>
<dbReference type="Proteomes" id="UP000887013">
    <property type="component" value="Unassembled WGS sequence"/>
</dbReference>
<dbReference type="OrthoDB" id="6456580at2759"/>
<accession>A0A8X6TX23</accession>
<feature type="compositionally biased region" description="Basic and acidic residues" evidence="1">
    <location>
        <begin position="55"/>
        <end position="65"/>
    </location>
</feature>
<protein>
    <submittedName>
        <fullName evidence="2">Uncharacterized protein</fullName>
    </submittedName>
</protein>
<evidence type="ECO:0000313" key="2">
    <source>
        <dbReference type="EMBL" id="GFT52713.1"/>
    </source>
</evidence>
<evidence type="ECO:0000256" key="1">
    <source>
        <dbReference type="SAM" id="MobiDB-lite"/>
    </source>
</evidence>
<dbReference type="AlphaFoldDB" id="A0A8X6TX23"/>
<feature type="region of interest" description="Disordered" evidence="1">
    <location>
        <begin position="1"/>
        <end position="23"/>
    </location>
</feature>
<comment type="caution">
    <text evidence="2">The sequence shown here is derived from an EMBL/GenBank/DDBJ whole genome shotgun (WGS) entry which is preliminary data.</text>
</comment>
<evidence type="ECO:0000313" key="3">
    <source>
        <dbReference type="Proteomes" id="UP000887013"/>
    </source>
</evidence>
<keyword evidence="3" id="KW-1185">Reference proteome</keyword>
<feature type="compositionally biased region" description="Polar residues" evidence="1">
    <location>
        <begin position="1"/>
        <end position="19"/>
    </location>
</feature>
<feature type="region of interest" description="Disordered" evidence="1">
    <location>
        <begin position="55"/>
        <end position="75"/>
    </location>
</feature>
<proteinExistence type="predicted"/>
<gene>
    <name evidence="2" type="ORF">NPIL_314041</name>
</gene>
<sequence>MEEHLTPNNTDANGPSQESPHIKEKWLQLGNEDNRLLLESMDSTFDYIRRMQREGKFKSSKEKHSNALITRNKTAVTAARKQSKELLEKICKKIFHQKNSQK</sequence>
<dbReference type="EMBL" id="BMAW01017198">
    <property type="protein sequence ID" value="GFT52713.1"/>
    <property type="molecule type" value="Genomic_DNA"/>
</dbReference>
<reference evidence="2" key="1">
    <citation type="submission" date="2020-08" db="EMBL/GenBank/DDBJ databases">
        <title>Multicomponent nature underlies the extraordinary mechanical properties of spider dragline silk.</title>
        <authorList>
            <person name="Kono N."/>
            <person name="Nakamura H."/>
            <person name="Mori M."/>
            <person name="Yoshida Y."/>
            <person name="Ohtoshi R."/>
            <person name="Malay A.D."/>
            <person name="Moran D.A.P."/>
            <person name="Tomita M."/>
            <person name="Numata K."/>
            <person name="Arakawa K."/>
        </authorList>
    </citation>
    <scope>NUCLEOTIDE SEQUENCE</scope>
</reference>
<name>A0A8X6TX23_NEPPI</name>